<dbReference type="EMBL" id="CP066744">
    <property type="protein sequence ID" value="QQK07562.1"/>
    <property type="molecule type" value="Genomic_DNA"/>
</dbReference>
<evidence type="ECO:0000313" key="2">
    <source>
        <dbReference type="Proteomes" id="UP000595814"/>
    </source>
</evidence>
<name>A0AC61MQ07_9FIRM</name>
<keyword evidence="2" id="KW-1185">Reference proteome</keyword>
<gene>
    <name evidence="1" type="ORF">JFY71_09715</name>
</gene>
<protein>
    <submittedName>
        <fullName evidence="1">NAD(P)/FAD-dependent oxidoreductase</fullName>
    </submittedName>
</protein>
<organism evidence="1 2">
    <name type="scientific">Miniphocaeibacter halophilus</name>
    <dbReference type="NCBI Taxonomy" id="2931922"/>
    <lineage>
        <taxon>Bacteria</taxon>
        <taxon>Bacillati</taxon>
        <taxon>Bacillota</taxon>
        <taxon>Tissierellia</taxon>
        <taxon>Tissierellales</taxon>
        <taxon>Peptoniphilaceae</taxon>
        <taxon>Miniphocaeibacter</taxon>
    </lineage>
</organism>
<sequence>MKNVVVIGAGPAGILAAIAAKTINNNVLILEKNEKIGKKLYITGKGRCNITNYSPIEDFFPMINSNSKFMYSALYNYTNMDILNLLESYGLKYKVERGNRVFPYSDKSSDVIKTFNKILLDLNIKVKLNEDIRYIEKQDDVFRIYGKTNKYESDFLVIATGGISYPATGSTGAGHKFAKNFGHSVTKLNPSLVPMEIKSNYLKELQGVSLKNIELAVKVDDNIICKEFGELVFTHFGLSGPIVLKASNSVPENKNNIIISIDLKPKLDLETLDNRIQRDFAKYSNKNIENALDDLLIKKLIPVVLKESKINCFKKVNQITREERLRLINTIKNLKFELVGLRPIKEAIITKGGISVREINPKTMESKKIENLYFAGEVIDIDAMTGGYNLQIAYSTGYAAGKSIKEKSNE</sequence>
<dbReference type="Proteomes" id="UP000595814">
    <property type="component" value="Chromosome"/>
</dbReference>
<reference evidence="1 2" key="1">
    <citation type="journal article" date="2022" name="Int. J. Syst. Evol. Microbiol.">
        <title>Miniphocaeibacter halophilus sp. nov., an ammonium-tolerant acetate-producing bacterium isolated from a biogas system.</title>
        <authorList>
            <person name="Schnurer A."/>
            <person name="Singh A."/>
            <person name="Bi S."/>
            <person name="Qiao W."/>
            <person name="Westerholm M."/>
        </authorList>
    </citation>
    <scope>NUCLEOTIDE SEQUENCE [LARGE SCALE GENOMIC DNA]</scope>
    <source>
        <strain evidence="1 2">AMB_01</strain>
    </source>
</reference>
<proteinExistence type="predicted"/>
<evidence type="ECO:0000313" key="1">
    <source>
        <dbReference type="EMBL" id="QQK07562.1"/>
    </source>
</evidence>
<accession>A0AC61MQ07</accession>